<accession>A0AAN0MCP4</accession>
<comment type="subunit">
    <text evidence="3">UreD, UreF and UreG form a complex that acts as a GTP-hydrolysis-dependent molecular chaperone, activating the urease apoprotein by helping to assemble the nickel containing metallocenter of UreC. The UreE protein probably delivers the nickel.</text>
</comment>
<comment type="subcellular location">
    <subcellularLocation>
        <location evidence="3">Cytoplasm</location>
    </subcellularLocation>
</comment>
<dbReference type="PANTHER" id="PTHR33643">
    <property type="entry name" value="UREASE ACCESSORY PROTEIN D"/>
    <property type="match status" value="1"/>
</dbReference>
<evidence type="ECO:0000313" key="4">
    <source>
        <dbReference type="EMBL" id="WZU67268.1"/>
    </source>
</evidence>
<keyword evidence="2 3" id="KW-0143">Chaperone</keyword>
<dbReference type="GO" id="GO:0016151">
    <property type="term" value="F:nickel cation binding"/>
    <property type="evidence" value="ECO:0007669"/>
    <property type="project" value="UniProtKB-UniRule"/>
</dbReference>
<dbReference type="Proteomes" id="UP001470809">
    <property type="component" value="Chromosome"/>
</dbReference>
<dbReference type="HAMAP" id="MF_01384">
    <property type="entry name" value="UreD"/>
    <property type="match status" value="1"/>
</dbReference>
<reference evidence="4 5" key="2">
    <citation type="submission" date="2024-08" db="EMBL/GenBank/DDBJ databases">
        <title>Phylogenomic analyses of a clade within the roseobacter group suggest taxonomic reassignments of species of the genera Aestuariivita, Citreicella, Loktanella, Nautella, Pelagibaca, Ruegeria, Thalassobius, Thiobacimonas and Tropicibacter, and the proposal o.</title>
        <authorList>
            <person name="Jeon C.O."/>
        </authorList>
    </citation>
    <scope>NUCLEOTIDE SEQUENCE [LARGE SCALE GENOMIC DNA]</scope>
    <source>
        <strain evidence="4 5">SS1-5</strain>
    </source>
</reference>
<organism evidence="4 5">
    <name type="scientific">Yoonia rhodophyticola</name>
    <dbReference type="NCBI Taxonomy" id="3137370"/>
    <lineage>
        <taxon>Bacteria</taxon>
        <taxon>Pseudomonadati</taxon>
        <taxon>Pseudomonadota</taxon>
        <taxon>Alphaproteobacteria</taxon>
        <taxon>Rhodobacterales</taxon>
        <taxon>Paracoccaceae</taxon>
        <taxon>Yoonia</taxon>
    </lineage>
</organism>
<dbReference type="GO" id="GO:0005737">
    <property type="term" value="C:cytoplasm"/>
    <property type="evidence" value="ECO:0007669"/>
    <property type="project" value="UniProtKB-SubCell"/>
</dbReference>
<dbReference type="InterPro" id="IPR002669">
    <property type="entry name" value="UreD"/>
</dbReference>
<evidence type="ECO:0000256" key="2">
    <source>
        <dbReference type="ARBA" id="ARBA00023186"/>
    </source>
</evidence>
<gene>
    <name evidence="3" type="primary">ureD</name>
    <name evidence="4" type="ORF">AABB31_20330</name>
</gene>
<evidence type="ECO:0000256" key="3">
    <source>
        <dbReference type="HAMAP-Rule" id="MF_01384"/>
    </source>
</evidence>
<dbReference type="PANTHER" id="PTHR33643:SF1">
    <property type="entry name" value="UREASE ACCESSORY PROTEIN D"/>
    <property type="match status" value="1"/>
</dbReference>
<name>A0AAN0MCP4_9RHOB</name>
<sequence>MFDAKAAAITYAAPINVSPALAPRAQGQLHLVAKRRGAETVIGDLRQDGSLKALFPRSKGASLDAVFLNTAGGLTGGDQMTIAVEAAEGAHVTLSSQAAERAYRAQPEQVARADVTLTAGPGARVDWLPQETIIFDGAALDRTVHVNLAPDATALIVEPIIFGRVAMGETVHSLHFTDHWRVHRAGDLVFADAVRLVGDANSLLQRKAVAAGAGAMATVLLAGPQAAGFAEMPLPADAGASLIADDLLLIRLLAADSFMLRRVLIPLIEQVSAAPIPRVWRL</sequence>
<reference evidence="5" key="1">
    <citation type="submission" date="2024-04" db="EMBL/GenBank/DDBJ databases">
        <title>Phylogenomic analyses of a clade within the roseobacter group suggest taxonomic reassignments of species of the genera Aestuariivita, Citreicella, Loktanella, Nautella, Pelagibaca, Ruegeria, Thalassobius, Thiobacimonas and Tropicibacter, and the proposal o.</title>
        <authorList>
            <person name="Jeon C.O."/>
        </authorList>
    </citation>
    <scope>NUCLEOTIDE SEQUENCE [LARGE SCALE GENOMIC DNA]</scope>
    <source>
        <strain evidence="5">SS1-5</strain>
    </source>
</reference>
<protein>
    <recommendedName>
        <fullName evidence="3">Urease accessory protein UreD</fullName>
    </recommendedName>
</protein>
<comment type="function">
    <text evidence="3">Required for maturation of urease via the functional incorporation of the urease nickel metallocenter.</text>
</comment>
<keyword evidence="3" id="KW-0963">Cytoplasm</keyword>
<dbReference type="AlphaFoldDB" id="A0AAN0MCP4"/>
<evidence type="ECO:0000313" key="5">
    <source>
        <dbReference type="Proteomes" id="UP001470809"/>
    </source>
</evidence>
<dbReference type="KEGG" id="yrh:AABB31_20330"/>
<dbReference type="Pfam" id="PF01774">
    <property type="entry name" value="UreD"/>
    <property type="match status" value="1"/>
</dbReference>
<comment type="similarity">
    <text evidence="1 3">Belongs to the UreD family.</text>
</comment>
<keyword evidence="3" id="KW-0996">Nickel insertion</keyword>
<proteinExistence type="inferred from homology"/>
<keyword evidence="5" id="KW-1185">Reference proteome</keyword>
<dbReference type="EMBL" id="CP151767">
    <property type="protein sequence ID" value="WZU67268.1"/>
    <property type="molecule type" value="Genomic_DNA"/>
</dbReference>
<dbReference type="RefSeq" id="WP_342076579.1">
    <property type="nucleotide sequence ID" value="NZ_CP151767.2"/>
</dbReference>
<evidence type="ECO:0000256" key="1">
    <source>
        <dbReference type="ARBA" id="ARBA00007177"/>
    </source>
</evidence>